<reference evidence="4 5" key="1">
    <citation type="submission" date="2018-08" db="EMBL/GenBank/DDBJ databases">
        <title>A genome reference for cultivated species of the human gut microbiota.</title>
        <authorList>
            <person name="Zou Y."/>
            <person name="Xue W."/>
            <person name="Luo G."/>
        </authorList>
    </citation>
    <scope>NUCLEOTIDE SEQUENCE [LARGE SCALE GENOMIC DNA]</scope>
    <source>
        <strain evidence="4 5">AF14-18</strain>
    </source>
</reference>
<comment type="caution">
    <text evidence="4">The sequence shown here is derived from an EMBL/GenBank/DDBJ whole genome shotgun (WGS) entry which is preliminary data.</text>
</comment>
<gene>
    <name evidence="4" type="ORF">DWW02_04610</name>
</gene>
<evidence type="ECO:0000256" key="1">
    <source>
        <dbReference type="ARBA" id="ARBA00022679"/>
    </source>
</evidence>
<evidence type="ECO:0000259" key="3">
    <source>
        <dbReference type="Pfam" id="PF01467"/>
    </source>
</evidence>
<keyword evidence="2 4" id="KW-0548">Nucleotidyltransferase</keyword>
<dbReference type="NCBIfam" id="TIGR00125">
    <property type="entry name" value="cyt_tran_rel"/>
    <property type="match status" value="1"/>
</dbReference>
<dbReference type="Proteomes" id="UP000284543">
    <property type="component" value="Unassembled WGS sequence"/>
</dbReference>
<evidence type="ECO:0000256" key="2">
    <source>
        <dbReference type="ARBA" id="ARBA00022695"/>
    </source>
</evidence>
<dbReference type="InterPro" id="IPR050385">
    <property type="entry name" value="Archaeal_FAD_synthase"/>
</dbReference>
<dbReference type="AlphaFoldDB" id="A0A412ZGM0"/>
<evidence type="ECO:0000313" key="5">
    <source>
        <dbReference type="Proteomes" id="UP000284543"/>
    </source>
</evidence>
<accession>A0A412ZGM0</accession>
<sequence length="179" mass="20980">MNVKDYSIYDSGKAYPRNYRTFSISTKEKTQAFKQYNIGYVAGAFDMFHVGHVNLLRRAKEQCEYLIVGIVPDEGVYRLKKKYPVIPEEERAEVVRSCQYADQVDVLPVDYAGIRDAYKMYHFDCQFSGDDHDRNPYWLADKEFLEKNGANIVFFPYTEKTSSTKIRECLLQEKFRTGE</sequence>
<keyword evidence="1 4" id="KW-0808">Transferase</keyword>
<dbReference type="EMBL" id="QRZM01000001">
    <property type="protein sequence ID" value="RGV79314.1"/>
    <property type="molecule type" value="Genomic_DNA"/>
</dbReference>
<dbReference type="PANTHER" id="PTHR43793">
    <property type="entry name" value="FAD SYNTHASE"/>
    <property type="match status" value="1"/>
</dbReference>
<name>A0A412ZGM0_9FIRM</name>
<evidence type="ECO:0000313" key="4">
    <source>
        <dbReference type="EMBL" id="RGV79314.1"/>
    </source>
</evidence>
<protein>
    <submittedName>
        <fullName evidence="4">Glycerol-3-phosphate cytidylyltransferase</fullName>
    </submittedName>
</protein>
<dbReference type="Pfam" id="PF01467">
    <property type="entry name" value="CTP_transf_like"/>
    <property type="match status" value="1"/>
</dbReference>
<dbReference type="GO" id="GO:0016779">
    <property type="term" value="F:nucleotidyltransferase activity"/>
    <property type="evidence" value="ECO:0007669"/>
    <property type="project" value="UniProtKB-KW"/>
</dbReference>
<dbReference type="UniPathway" id="UPA00558">
    <property type="reaction ID" value="UER00742"/>
</dbReference>
<proteinExistence type="predicted"/>
<dbReference type="Gene3D" id="3.40.50.620">
    <property type="entry name" value="HUPs"/>
    <property type="match status" value="1"/>
</dbReference>
<dbReference type="InterPro" id="IPR014729">
    <property type="entry name" value="Rossmann-like_a/b/a_fold"/>
</dbReference>
<organism evidence="4 5">
    <name type="scientific">Enterocloster bolteae</name>
    <dbReference type="NCBI Taxonomy" id="208479"/>
    <lineage>
        <taxon>Bacteria</taxon>
        <taxon>Bacillati</taxon>
        <taxon>Bacillota</taxon>
        <taxon>Clostridia</taxon>
        <taxon>Lachnospirales</taxon>
        <taxon>Lachnospiraceae</taxon>
        <taxon>Enterocloster</taxon>
    </lineage>
</organism>
<dbReference type="InterPro" id="IPR004821">
    <property type="entry name" value="Cyt_trans-like"/>
</dbReference>
<dbReference type="GO" id="GO:0006646">
    <property type="term" value="P:phosphatidylethanolamine biosynthetic process"/>
    <property type="evidence" value="ECO:0007669"/>
    <property type="project" value="UniProtKB-UniPathway"/>
</dbReference>
<dbReference type="PANTHER" id="PTHR43793:SF1">
    <property type="entry name" value="FAD SYNTHASE"/>
    <property type="match status" value="1"/>
</dbReference>
<dbReference type="SUPFAM" id="SSF52374">
    <property type="entry name" value="Nucleotidylyl transferase"/>
    <property type="match status" value="1"/>
</dbReference>
<feature type="domain" description="Cytidyltransferase-like" evidence="3">
    <location>
        <begin position="41"/>
        <end position="168"/>
    </location>
</feature>